<reference evidence="17 18" key="1">
    <citation type="submission" date="2020-01" db="EMBL/GenBank/DDBJ databases">
        <title>Kibdelosporangium persica a novel Actinomycetes from a hot desert in Iran.</title>
        <authorList>
            <person name="Safaei N."/>
            <person name="Zaburannyi N."/>
            <person name="Mueller R."/>
            <person name="Wink J."/>
        </authorList>
    </citation>
    <scope>NUCLEOTIDE SEQUENCE [LARGE SCALE GENOMIC DNA]</scope>
    <source>
        <strain evidence="17 18">4NS15</strain>
    </source>
</reference>
<dbReference type="InterPro" id="IPR010979">
    <property type="entry name" value="Ribosomal_uS13-like_H2TH"/>
</dbReference>
<dbReference type="InterPro" id="IPR000214">
    <property type="entry name" value="Znf_DNA_glyclase/AP_lyase"/>
</dbReference>
<keyword evidence="5 14" id="KW-0863">Zinc-finger</keyword>
<dbReference type="InterPro" id="IPR015886">
    <property type="entry name" value="H2TH_FPG"/>
</dbReference>
<dbReference type="PANTHER" id="PTHR42697">
    <property type="entry name" value="ENDONUCLEASE 8"/>
    <property type="match status" value="1"/>
</dbReference>
<feature type="domain" description="FPG-type" evidence="15">
    <location>
        <begin position="223"/>
        <end position="261"/>
    </location>
</feature>
<evidence type="ECO:0000259" key="15">
    <source>
        <dbReference type="PROSITE" id="PS51066"/>
    </source>
</evidence>
<dbReference type="Proteomes" id="UP000763557">
    <property type="component" value="Unassembled WGS sequence"/>
</dbReference>
<dbReference type="InterPro" id="IPR035937">
    <property type="entry name" value="FPG_N"/>
</dbReference>
<evidence type="ECO:0000256" key="4">
    <source>
        <dbReference type="ARBA" id="ARBA00022763"/>
    </source>
</evidence>
<evidence type="ECO:0000256" key="11">
    <source>
        <dbReference type="ARBA" id="ARBA00023268"/>
    </source>
</evidence>
<dbReference type="SMART" id="SM00898">
    <property type="entry name" value="Fapy_DNA_glyco"/>
    <property type="match status" value="1"/>
</dbReference>
<gene>
    <name evidence="17" type="ORF">GC106_7800</name>
</gene>
<dbReference type="SUPFAM" id="SSF57716">
    <property type="entry name" value="Glucocorticoid receptor-like (DNA-binding domain)"/>
    <property type="match status" value="1"/>
</dbReference>
<accession>A0ABX2EX64</accession>
<evidence type="ECO:0000256" key="3">
    <source>
        <dbReference type="ARBA" id="ARBA00022723"/>
    </source>
</evidence>
<dbReference type="InterPro" id="IPR015887">
    <property type="entry name" value="DNA_glyclase_Znf_dom_DNA_BS"/>
</dbReference>
<name>A0ABX2EX64_9PSEU</name>
<dbReference type="PROSITE" id="PS51066">
    <property type="entry name" value="ZF_FPG_2"/>
    <property type="match status" value="1"/>
</dbReference>
<dbReference type="Gene3D" id="1.10.8.50">
    <property type="match status" value="1"/>
</dbReference>
<dbReference type="EMBL" id="JAAATY010000001">
    <property type="protein sequence ID" value="NRN63579.1"/>
    <property type="molecule type" value="Genomic_DNA"/>
</dbReference>
<dbReference type="Pfam" id="PF06831">
    <property type="entry name" value="H2TH"/>
    <property type="match status" value="1"/>
</dbReference>
<evidence type="ECO:0000256" key="2">
    <source>
        <dbReference type="ARBA" id="ARBA00012720"/>
    </source>
</evidence>
<evidence type="ECO:0000313" key="17">
    <source>
        <dbReference type="EMBL" id="NRN63579.1"/>
    </source>
</evidence>
<dbReference type="PROSITE" id="PS01242">
    <property type="entry name" value="ZF_FPG_1"/>
    <property type="match status" value="1"/>
</dbReference>
<evidence type="ECO:0000256" key="8">
    <source>
        <dbReference type="ARBA" id="ARBA00023125"/>
    </source>
</evidence>
<keyword evidence="11" id="KW-0511">Multifunctional enzyme</keyword>
<comment type="similarity">
    <text evidence="1">Belongs to the FPG family.</text>
</comment>
<organism evidence="17 18">
    <name type="scientific">Kibdelosporangium persicum</name>
    <dbReference type="NCBI Taxonomy" id="2698649"/>
    <lineage>
        <taxon>Bacteria</taxon>
        <taxon>Bacillati</taxon>
        <taxon>Actinomycetota</taxon>
        <taxon>Actinomycetes</taxon>
        <taxon>Pseudonocardiales</taxon>
        <taxon>Pseudonocardiaceae</taxon>
        <taxon>Kibdelosporangium</taxon>
    </lineage>
</organism>
<evidence type="ECO:0000256" key="5">
    <source>
        <dbReference type="ARBA" id="ARBA00022771"/>
    </source>
</evidence>
<dbReference type="InterPro" id="IPR012319">
    <property type="entry name" value="FPG_cat"/>
</dbReference>
<sequence length="262" mass="28984">MPEGDTVYQAGRKLTQALAGHVLTRGELRHPRLSTTDLADRTVLNVRTVGKHIFIRFDRDLSLHNHLRMDGSWHVHRPGARWRAPAYHVRAILAHKAAEAIGVRLHDMALLATDKESTLVGHLGPDLLDPSWTDEHAERAERALAADPAREIGEALLDQRVMAGIGNVYKAEVCFMLGVSPWAPVSEVDVSRAVSLSREVLLRNALNSRRSTTGSTVHGRELWVYGQARRGCLKCGGRIMAAGQGSGVEARTTWYCPVCQRR</sequence>
<keyword evidence="6" id="KW-0378">Hydrolase</keyword>
<dbReference type="InterPro" id="IPR044090">
    <property type="entry name" value="Nei2_N"/>
</dbReference>
<evidence type="ECO:0000256" key="6">
    <source>
        <dbReference type="ARBA" id="ARBA00022801"/>
    </source>
</evidence>
<keyword evidence="8" id="KW-0238">DNA-binding</keyword>
<comment type="caution">
    <text evidence="17">The sequence shown here is derived from an EMBL/GenBank/DDBJ whole genome shotgun (WGS) entry which is preliminary data.</text>
</comment>
<protein>
    <recommendedName>
        <fullName evidence="2">DNA-(apurinic or apyrimidinic site) lyase</fullName>
        <ecNumber evidence="2">4.2.99.18</ecNumber>
    </recommendedName>
</protein>
<feature type="domain" description="Formamidopyrimidine-DNA glycosylase catalytic" evidence="16">
    <location>
        <begin position="2"/>
        <end position="76"/>
    </location>
</feature>
<evidence type="ECO:0000313" key="18">
    <source>
        <dbReference type="Proteomes" id="UP000763557"/>
    </source>
</evidence>
<dbReference type="Pfam" id="PF01149">
    <property type="entry name" value="Fapy_DNA_glyco"/>
    <property type="match status" value="1"/>
</dbReference>
<evidence type="ECO:0000256" key="10">
    <source>
        <dbReference type="ARBA" id="ARBA00023239"/>
    </source>
</evidence>
<keyword evidence="18" id="KW-1185">Reference proteome</keyword>
<keyword evidence="9" id="KW-0234">DNA repair</keyword>
<dbReference type="SUPFAM" id="SSF81624">
    <property type="entry name" value="N-terminal domain of MutM-like DNA repair proteins"/>
    <property type="match status" value="1"/>
</dbReference>
<evidence type="ECO:0000256" key="9">
    <source>
        <dbReference type="ARBA" id="ARBA00023204"/>
    </source>
</evidence>
<evidence type="ECO:0000256" key="13">
    <source>
        <dbReference type="ARBA" id="ARBA00044632"/>
    </source>
</evidence>
<evidence type="ECO:0000256" key="1">
    <source>
        <dbReference type="ARBA" id="ARBA00009409"/>
    </source>
</evidence>
<evidence type="ECO:0000256" key="7">
    <source>
        <dbReference type="ARBA" id="ARBA00022833"/>
    </source>
</evidence>
<dbReference type="RefSeq" id="WP_173124397.1">
    <property type="nucleotide sequence ID" value="NZ_CBCSGW010000019.1"/>
</dbReference>
<dbReference type="PANTHER" id="PTHR42697:SF1">
    <property type="entry name" value="ENDONUCLEASE 8"/>
    <property type="match status" value="1"/>
</dbReference>
<keyword evidence="12" id="KW-0326">Glycosidase</keyword>
<comment type="catalytic activity">
    <reaction evidence="13">
        <text>2'-deoxyribonucleotide-(2'-deoxyribose 5'-phosphate)-2'-deoxyribonucleotide-DNA = a 3'-end 2'-deoxyribonucleotide-(2,3-dehydro-2,3-deoxyribose 5'-phosphate)-DNA + a 5'-end 5'-phospho-2'-deoxyribonucleoside-DNA + H(+)</text>
        <dbReference type="Rhea" id="RHEA:66592"/>
        <dbReference type="Rhea" id="RHEA-COMP:13180"/>
        <dbReference type="Rhea" id="RHEA-COMP:16897"/>
        <dbReference type="Rhea" id="RHEA-COMP:17067"/>
        <dbReference type="ChEBI" id="CHEBI:15378"/>
        <dbReference type="ChEBI" id="CHEBI:136412"/>
        <dbReference type="ChEBI" id="CHEBI:157695"/>
        <dbReference type="ChEBI" id="CHEBI:167181"/>
        <dbReference type="EC" id="4.2.99.18"/>
    </reaction>
</comment>
<keyword evidence="10" id="KW-0456">Lyase</keyword>
<evidence type="ECO:0000256" key="14">
    <source>
        <dbReference type="PROSITE-ProRule" id="PRU00391"/>
    </source>
</evidence>
<evidence type="ECO:0000259" key="16">
    <source>
        <dbReference type="PROSITE" id="PS51068"/>
    </source>
</evidence>
<dbReference type="Gene3D" id="3.20.190.10">
    <property type="entry name" value="MutM-like, N-terminal"/>
    <property type="match status" value="1"/>
</dbReference>
<evidence type="ECO:0000256" key="12">
    <source>
        <dbReference type="ARBA" id="ARBA00023295"/>
    </source>
</evidence>
<proteinExistence type="inferred from homology"/>
<dbReference type="CDD" id="cd08971">
    <property type="entry name" value="AcNei2_N"/>
    <property type="match status" value="1"/>
</dbReference>
<keyword evidence="3" id="KW-0479">Metal-binding</keyword>
<dbReference type="PROSITE" id="PS51068">
    <property type="entry name" value="FPG_CAT"/>
    <property type="match status" value="1"/>
</dbReference>
<keyword evidence="7" id="KW-0862">Zinc</keyword>
<dbReference type="SUPFAM" id="SSF46946">
    <property type="entry name" value="S13-like H2TH domain"/>
    <property type="match status" value="1"/>
</dbReference>
<dbReference type="EC" id="4.2.99.18" evidence="2"/>
<keyword evidence="4" id="KW-0227">DNA damage</keyword>
<dbReference type="SMART" id="SM01232">
    <property type="entry name" value="H2TH"/>
    <property type="match status" value="1"/>
</dbReference>